<dbReference type="EMBL" id="CAKASE010000055">
    <property type="protein sequence ID" value="CAG9565893.1"/>
    <property type="molecule type" value="Genomic_DNA"/>
</dbReference>
<accession>A0A8J2QPA7</accession>
<gene>
    <name evidence="2" type="ORF">DCHRY22_LOCUS6650</name>
</gene>
<evidence type="ECO:0000256" key="1">
    <source>
        <dbReference type="SAM" id="MobiDB-lite"/>
    </source>
</evidence>
<evidence type="ECO:0000313" key="2">
    <source>
        <dbReference type="EMBL" id="CAG9565893.1"/>
    </source>
</evidence>
<comment type="caution">
    <text evidence="2">The sequence shown here is derived from an EMBL/GenBank/DDBJ whole genome shotgun (WGS) entry which is preliminary data.</text>
</comment>
<keyword evidence="3" id="KW-1185">Reference proteome</keyword>
<name>A0A8J2QPA7_9NEOP</name>
<sequence>MAMNARGVYLRWFPPTHYLSDYSNCIRRHSQWSQYTADTAKIILWKECGQRQWVSVLGGSAPGSRARRPSSLKRHRRRGNILMAN</sequence>
<dbReference type="Proteomes" id="UP000789524">
    <property type="component" value="Unassembled WGS sequence"/>
</dbReference>
<dbReference type="AlphaFoldDB" id="A0A8J2QPA7"/>
<evidence type="ECO:0000313" key="3">
    <source>
        <dbReference type="Proteomes" id="UP000789524"/>
    </source>
</evidence>
<protein>
    <submittedName>
        <fullName evidence="2">(African queen) hypothetical protein</fullName>
    </submittedName>
</protein>
<proteinExistence type="predicted"/>
<feature type="region of interest" description="Disordered" evidence="1">
    <location>
        <begin position="59"/>
        <end position="85"/>
    </location>
</feature>
<organism evidence="2 3">
    <name type="scientific">Danaus chrysippus</name>
    <name type="common">African queen</name>
    <dbReference type="NCBI Taxonomy" id="151541"/>
    <lineage>
        <taxon>Eukaryota</taxon>
        <taxon>Metazoa</taxon>
        <taxon>Ecdysozoa</taxon>
        <taxon>Arthropoda</taxon>
        <taxon>Hexapoda</taxon>
        <taxon>Insecta</taxon>
        <taxon>Pterygota</taxon>
        <taxon>Neoptera</taxon>
        <taxon>Endopterygota</taxon>
        <taxon>Lepidoptera</taxon>
        <taxon>Glossata</taxon>
        <taxon>Ditrysia</taxon>
        <taxon>Papilionoidea</taxon>
        <taxon>Nymphalidae</taxon>
        <taxon>Danainae</taxon>
        <taxon>Danaini</taxon>
        <taxon>Danaina</taxon>
        <taxon>Danaus</taxon>
        <taxon>Anosia</taxon>
    </lineage>
</organism>
<reference evidence="2" key="1">
    <citation type="submission" date="2021-09" db="EMBL/GenBank/DDBJ databases">
        <authorList>
            <person name="Martin H S."/>
        </authorList>
    </citation>
    <scope>NUCLEOTIDE SEQUENCE</scope>
</reference>
<feature type="compositionally biased region" description="Basic residues" evidence="1">
    <location>
        <begin position="65"/>
        <end position="79"/>
    </location>
</feature>